<keyword evidence="4" id="KW-0677">Repeat</keyword>
<evidence type="ECO:0000256" key="3">
    <source>
        <dbReference type="ARBA" id="ARBA00022597"/>
    </source>
</evidence>
<dbReference type="PANTHER" id="PTHR43790:SF3">
    <property type="entry name" value="D-ALLOSE IMPORT ATP-BINDING PROTEIN ALSA-RELATED"/>
    <property type="match status" value="1"/>
</dbReference>
<feature type="domain" description="ABC transporter" evidence="9">
    <location>
        <begin position="262"/>
        <end position="505"/>
    </location>
</feature>
<dbReference type="PROSITE" id="PS00211">
    <property type="entry name" value="ABC_TRANSPORTER_1"/>
    <property type="match status" value="1"/>
</dbReference>
<dbReference type="InterPro" id="IPR050107">
    <property type="entry name" value="ABC_carbohydrate_import_ATPase"/>
</dbReference>
<evidence type="ECO:0000256" key="5">
    <source>
        <dbReference type="ARBA" id="ARBA00022741"/>
    </source>
</evidence>
<feature type="domain" description="ABC transporter" evidence="9">
    <location>
        <begin position="7"/>
        <end position="248"/>
    </location>
</feature>
<dbReference type="InterPro" id="IPR027417">
    <property type="entry name" value="P-loop_NTPase"/>
</dbReference>
<gene>
    <name evidence="10" type="ORF">GCM10012280_44760</name>
</gene>
<proteinExistence type="predicted"/>
<dbReference type="InterPro" id="IPR017871">
    <property type="entry name" value="ABC_transporter-like_CS"/>
</dbReference>
<evidence type="ECO:0000313" key="10">
    <source>
        <dbReference type="EMBL" id="GGO93080.1"/>
    </source>
</evidence>
<dbReference type="InterPro" id="IPR003439">
    <property type="entry name" value="ABC_transporter-like_ATP-bd"/>
</dbReference>
<dbReference type="PANTHER" id="PTHR43790">
    <property type="entry name" value="CARBOHYDRATE TRANSPORT ATP-BINDING PROTEIN MG119-RELATED"/>
    <property type="match status" value="1"/>
</dbReference>
<dbReference type="SUPFAM" id="SSF52540">
    <property type="entry name" value="P-loop containing nucleoside triphosphate hydrolases"/>
    <property type="match status" value="2"/>
</dbReference>
<dbReference type="Proteomes" id="UP000641932">
    <property type="component" value="Unassembled WGS sequence"/>
</dbReference>
<keyword evidence="11" id="KW-1185">Reference proteome</keyword>
<evidence type="ECO:0000256" key="7">
    <source>
        <dbReference type="ARBA" id="ARBA00022967"/>
    </source>
</evidence>
<accession>A0A917ZSS1</accession>
<reference evidence="10" key="1">
    <citation type="journal article" date="2014" name="Int. J. Syst. Evol. Microbiol.">
        <title>Complete genome sequence of Corynebacterium casei LMG S-19264T (=DSM 44701T), isolated from a smear-ripened cheese.</title>
        <authorList>
            <consortium name="US DOE Joint Genome Institute (JGI-PGF)"/>
            <person name="Walter F."/>
            <person name="Albersmeier A."/>
            <person name="Kalinowski J."/>
            <person name="Ruckert C."/>
        </authorList>
    </citation>
    <scope>NUCLEOTIDE SEQUENCE</scope>
    <source>
        <strain evidence="10">CGMCC 4.7201</strain>
    </source>
</reference>
<dbReference type="GO" id="GO:0005524">
    <property type="term" value="F:ATP binding"/>
    <property type="evidence" value="ECO:0007669"/>
    <property type="project" value="UniProtKB-KW"/>
</dbReference>
<evidence type="ECO:0000259" key="9">
    <source>
        <dbReference type="PROSITE" id="PS50893"/>
    </source>
</evidence>
<evidence type="ECO:0000256" key="4">
    <source>
        <dbReference type="ARBA" id="ARBA00022737"/>
    </source>
</evidence>
<dbReference type="Gene3D" id="3.40.50.300">
    <property type="entry name" value="P-loop containing nucleotide triphosphate hydrolases"/>
    <property type="match status" value="2"/>
</dbReference>
<reference evidence="10" key="2">
    <citation type="submission" date="2020-09" db="EMBL/GenBank/DDBJ databases">
        <authorList>
            <person name="Sun Q."/>
            <person name="Zhou Y."/>
        </authorList>
    </citation>
    <scope>NUCLEOTIDE SEQUENCE</scope>
    <source>
        <strain evidence="10">CGMCC 4.7201</strain>
    </source>
</reference>
<keyword evidence="7" id="KW-1278">Translocase</keyword>
<keyword evidence="3" id="KW-0762">Sugar transport</keyword>
<evidence type="ECO:0000256" key="8">
    <source>
        <dbReference type="ARBA" id="ARBA00023136"/>
    </source>
</evidence>
<keyword evidence="1" id="KW-0813">Transport</keyword>
<sequence length="505" mass="55661">MNDAPVMEVRQATKSFPGVRALNDVSIEIRPHEVLGLIGENGAGKSTLLKILCGLQRLDSGSLLLRGSEVAFQGVADANRGGVAMVFQEQSLLENITVAENVLLGNEHPSLRFGLYRWRDMNRRAQKYLDLVSGSLRAATPTSRLSFAKRQMVEVAKALASGSRGHNEPVVLLDEPTSVLEHSEIETLFCVIRELRTRASVVFVSHRMEEVLEICDRVYVMRDGGVVGECRPSEVTTDQLFSMMVGQDLSAGYYDESHQRPARPQPRLELRNLTGENFHDVSFTIARGEVVSLMGVQDSGREDVARAVFGAVPTKSGSITLDGRRFVPRSPAHAVRAGIGYVPSERKVDGSVIAMDVCENLTLAHPRRVGRGPFTDPGRERRTVQRWIDELRVRTPSPYTPLRSLSGGNQQKVVLAKWLLDPDLRVLLLDTPTRGLDVGAKADVYALIRRLAAQGLAVLLLADTLDEGIAMSHRVLTMKDGRLTAEFSSDVDARPQRADVLERMV</sequence>
<dbReference type="InterPro" id="IPR003593">
    <property type="entry name" value="AAA+_ATPase"/>
</dbReference>
<evidence type="ECO:0000256" key="6">
    <source>
        <dbReference type="ARBA" id="ARBA00022840"/>
    </source>
</evidence>
<dbReference type="SMART" id="SM00382">
    <property type="entry name" value="AAA"/>
    <property type="match status" value="2"/>
</dbReference>
<dbReference type="CDD" id="cd03215">
    <property type="entry name" value="ABC_Carb_Monos_II"/>
    <property type="match status" value="1"/>
</dbReference>
<keyword evidence="2" id="KW-1003">Cell membrane</keyword>
<comment type="caution">
    <text evidence="10">The sequence shown here is derived from an EMBL/GenBank/DDBJ whole genome shotgun (WGS) entry which is preliminary data.</text>
</comment>
<dbReference type="GO" id="GO:0016887">
    <property type="term" value="F:ATP hydrolysis activity"/>
    <property type="evidence" value="ECO:0007669"/>
    <property type="project" value="InterPro"/>
</dbReference>
<keyword evidence="8" id="KW-0472">Membrane</keyword>
<evidence type="ECO:0000256" key="2">
    <source>
        <dbReference type="ARBA" id="ARBA00022475"/>
    </source>
</evidence>
<evidence type="ECO:0000313" key="11">
    <source>
        <dbReference type="Proteomes" id="UP000641932"/>
    </source>
</evidence>
<dbReference type="AlphaFoldDB" id="A0A917ZSS1"/>
<protein>
    <submittedName>
        <fullName evidence="10">Ribose ABC transporter ATP-binding protein</fullName>
    </submittedName>
</protein>
<dbReference type="PROSITE" id="PS50893">
    <property type="entry name" value="ABC_TRANSPORTER_2"/>
    <property type="match status" value="2"/>
</dbReference>
<dbReference type="Pfam" id="PF00005">
    <property type="entry name" value="ABC_tran"/>
    <property type="match status" value="2"/>
</dbReference>
<organism evidence="10 11">
    <name type="scientific">Wenjunlia tyrosinilytica</name>
    <dbReference type="NCBI Taxonomy" id="1544741"/>
    <lineage>
        <taxon>Bacteria</taxon>
        <taxon>Bacillati</taxon>
        <taxon>Actinomycetota</taxon>
        <taxon>Actinomycetes</taxon>
        <taxon>Kitasatosporales</taxon>
        <taxon>Streptomycetaceae</taxon>
        <taxon>Wenjunlia</taxon>
    </lineage>
</organism>
<keyword evidence="6 10" id="KW-0067">ATP-binding</keyword>
<dbReference type="CDD" id="cd03216">
    <property type="entry name" value="ABC_Carb_Monos_I"/>
    <property type="match status" value="1"/>
</dbReference>
<dbReference type="EMBL" id="BMMS01000020">
    <property type="protein sequence ID" value="GGO93080.1"/>
    <property type="molecule type" value="Genomic_DNA"/>
</dbReference>
<dbReference type="RefSeq" id="WP_189133561.1">
    <property type="nucleotide sequence ID" value="NZ_BMMS01000020.1"/>
</dbReference>
<name>A0A917ZSS1_9ACTN</name>
<keyword evidence="5" id="KW-0547">Nucleotide-binding</keyword>
<evidence type="ECO:0000256" key="1">
    <source>
        <dbReference type="ARBA" id="ARBA00022448"/>
    </source>
</evidence>